<dbReference type="OrthoDB" id="2441560at2759"/>
<feature type="compositionally biased region" description="Low complexity" evidence="1">
    <location>
        <begin position="14"/>
        <end position="35"/>
    </location>
</feature>
<dbReference type="Proteomes" id="UP000780801">
    <property type="component" value="Unassembled WGS sequence"/>
</dbReference>
<sequence length="131" mass="13830">MRMGLGGSNNIHQSGVRSPSSGSSSSQNDSGNSNSEQTISSEQTSISGTPESSLPTSPVSSRPTSMLVDRASSLGSLGNEMSERHRSPGMMHPVLYRLRSQGPPPYAPLAPEQTASQLPPEYTTTVEISRL</sequence>
<protein>
    <submittedName>
        <fullName evidence="2">Uncharacterized protein</fullName>
    </submittedName>
</protein>
<evidence type="ECO:0000256" key="1">
    <source>
        <dbReference type="SAM" id="MobiDB-lite"/>
    </source>
</evidence>
<keyword evidence="3" id="KW-1185">Reference proteome</keyword>
<evidence type="ECO:0000313" key="2">
    <source>
        <dbReference type="EMBL" id="KAF9583415.1"/>
    </source>
</evidence>
<comment type="caution">
    <text evidence="2">The sequence shown here is derived from an EMBL/GenBank/DDBJ whole genome shotgun (WGS) entry which is preliminary data.</text>
</comment>
<feature type="compositionally biased region" description="Polar residues" evidence="1">
    <location>
        <begin position="113"/>
        <end position="131"/>
    </location>
</feature>
<gene>
    <name evidence="2" type="ORF">BGW38_009520</name>
</gene>
<reference evidence="2" key="1">
    <citation type="journal article" date="2020" name="Fungal Divers.">
        <title>Resolving the Mortierellaceae phylogeny through synthesis of multi-gene phylogenetics and phylogenomics.</title>
        <authorList>
            <person name="Vandepol N."/>
            <person name="Liber J."/>
            <person name="Desiro A."/>
            <person name="Na H."/>
            <person name="Kennedy M."/>
            <person name="Barry K."/>
            <person name="Grigoriev I.V."/>
            <person name="Miller A.N."/>
            <person name="O'Donnell K."/>
            <person name="Stajich J.E."/>
            <person name="Bonito G."/>
        </authorList>
    </citation>
    <scope>NUCLEOTIDE SEQUENCE</scope>
    <source>
        <strain evidence="2">KOD1015</strain>
    </source>
</reference>
<feature type="region of interest" description="Disordered" evidence="1">
    <location>
        <begin position="1"/>
        <end position="131"/>
    </location>
</feature>
<feature type="compositionally biased region" description="Polar residues" evidence="1">
    <location>
        <begin position="36"/>
        <end position="64"/>
    </location>
</feature>
<accession>A0A9P6FZ90</accession>
<proteinExistence type="predicted"/>
<name>A0A9P6FZ90_9FUNG</name>
<dbReference type="AlphaFoldDB" id="A0A9P6FZ90"/>
<evidence type="ECO:0000313" key="3">
    <source>
        <dbReference type="Proteomes" id="UP000780801"/>
    </source>
</evidence>
<dbReference type="EMBL" id="JAABOA010000705">
    <property type="protein sequence ID" value="KAF9583415.1"/>
    <property type="molecule type" value="Genomic_DNA"/>
</dbReference>
<organism evidence="2 3">
    <name type="scientific">Lunasporangiospora selenospora</name>
    <dbReference type="NCBI Taxonomy" id="979761"/>
    <lineage>
        <taxon>Eukaryota</taxon>
        <taxon>Fungi</taxon>
        <taxon>Fungi incertae sedis</taxon>
        <taxon>Mucoromycota</taxon>
        <taxon>Mortierellomycotina</taxon>
        <taxon>Mortierellomycetes</taxon>
        <taxon>Mortierellales</taxon>
        <taxon>Mortierellaceae</taxon>
        <taxon>Lunasporangiospora</taxon>
    </lineage>
</organism>